<reference evidence="2" key="1">
    <citation type="journal article" date="2019" name="Int. J. Syst. Evol. Microbiol.">
        <title>The Global Catalogue of Microorganisms (GCM) 10K type strain sequencing project: providing services to taxonomists for standard genome sequencing and annotation.</title>
        <authorList>
            <consortium name="The Broad Institute Genomics Platform"/>
            <consortium name="The Broad Institute Genome Sequencing Center for Infectious Disease"/>
            <person name="Wu L."/>
            <person name="Ma J."/>
        </authorList>
    </citation>
    <scope>NUCLEOTIDE SEQUENCE [LARGE SCALE GENOMIC DNA]</scope>
    <source>
        <strain evidence="2">CCUG 57942</strain>
    </source>
</reference>
<gene>
    <name evidence="1" type="ORF">ACFSW8_03765</name>
</gene>
<evidence type="ECO:0008006" key="3">
    <source>
        <dbReference type="Google" id="ProtNLM"/>
    </source>
</evidence>
<sequence>MQHLLKIGILLILSGSPILASIQFGIPDPQTALEDLSSTIGKNIQGEAFPSVTRDPNIATYNISKENRNKFVAPHKESFRKLTSEIRRLDEAQLKAAFGLPITLDKSYIIPLSGTAGVGFSGLGYQGKSEYYFLQLVDLGALIIFPRGDGKFVSGVAIYLKKDGQYIHRPTPENLGPRIEWEQNKFKLISKLINQLGEQDAAPNR</sequence>
<dbReference type="Proteomes" id="UP001597389">
    <property type="component" value="Unassembled WGS sequence"/>
</dbReference>
<comment type="caution">
    <text evidence="1">The sequence shown here is derived from an EMBL/GenBank/DDBJ whole genome shotgun (WGS) entry which is preliminary data.</text>
</comment>
<protein>
    <recommendedName>
        <fullName evidence="3">DUF4136 domain-containing protein</fullName>
    </recommendedName>
</protein>
<evidence type="ECO:0000313" key="1">
    <source>
        <dbReference type="EMBL" id="MFD2158011.1"/>
    </source>
</evidence>
<evidence type="ECO:0000313" key="2">
    <source>
        <dbReference type="Proteomes" id="UP001597389"/>
    </source>
</evidence>
<accession>A0ABW4Z8Y9</accession>
<name>A0ABW4Z8Y9_9BACT</name>
<organism evidence="1 2">
    <name type="scientific">Rubritalea tangerina</name>
    <dbReference type="NCBI Taxonomy" id="430798"/>
    <lineage>
        <taxon>Bacteria</taxon>
        <taxon>Pseudomonadati</taxon>
        <taxon>Verrucomicrobiota</taxon>
        <taxon>Verrucomicrobiia</taxon>
        <taxon>Verrucomicrobiales</taxon>
        <taxon>Rubritaleaceae</taxon>
        <taxon>Rubritalea</taxon>
    </lineage>
</organism>
<keyword evidence="2" id="KW-1185">Reference proteome</keyword>
<proteinExistence type="predicted"/>
<dbReference type="RefSeq" id="WP_377177473.1">
    <property type="nucleotide sequence ID" value="NZ_JBHUJB010000018.1"/>
</dbReference>
<dbReference type="EMBL" id="JBHUJB010000018">
    <property type="protein sequence ID" value="MFD2158011.1"/>
    <property type="molecule type" value="Genomic_DNA"/>
</dbReference>